<evidence type="ECO:0000256" key="3">
    <source>
        <dbReference type="PIRNR" id="PIRNR000185"/>
    </source>
</evidence>
<evidence type="ECO:0000256" key="2">
    <source>
        <dbReference type="ARBA" id="ARBA00023002"/>
    </source>
</evidence>
<dbReference type="SMART" id="SM00839">
    <property type="entry name" value="ELFV_dehydrog"/>
    <property type="match status" value="1"/>
</dbReference>
<proteinExistence type="inferred from homology"/>
<evidence type="ECO:0000259" key="8">
    <source>
        <dbReference type="SMART" id="SM00839"/>
    </source>
</evidence>
<evidence type="ECO:0000313" key="9">
    <source>
        <dbReference type="EMBL" id="GAT35500.1"/>
    </source>
</evidence>
<dbReference type="SUPFAM" id="SSF53223">
    <property type="entry name" value="Aminoacid dehydrogenase-like, N-terminal domain"/>
    <property type="match status" value="1"/>
</dbReference>
<dbReference type="PANTHER" id="PTHR11606">
    <property type="entry name" value="GLUTAMATE DEHYDROGENASE"/>
    <property type="match status" value="1"/>
</dbReference>
<feature type="active site" description="Proton donor" evidence="4">
    <location>
        <position position="115"/>
    </location>
</feature>
<dbReference type="InterPro" id="IPR006096">
    <property type="entry name" value="Glu/Leu/Phe/Val/Trp_DH_C"/>
</dbReference>
<feature type="domain" description="Glutamate/phenylalanine/leucine/valine/L-tryptophan dehydrogenase C-terminal" evidence="8">
    <location>
        <begin position="192"/>
        <end position="425"/>
    </location>
</feature>
<sequence>MANGDSPSDPIYSDPVFQMAMQQFEVIADHLQIPEGTRRRLIYPKRAVSVALPIERDNGEVHVFHGYRVQHHLSIGPTKGGTRYSPDLTIGESAALAVWMSWKCALAGLPYGGAKGGIRVDPRSLSRRELEVLSRRYMQEMIPFVGPQMDVMAPDMGTNEQVMAWFMDTYSVHMGCALGEIVTGKPVSLGGVQGRREATGRGVIYLIERALNMLKITPSECTAIVQGFGNVGSVTAAGLAYKSGMKVVGLSDHTVALYDPNGLDVAAADRHVAVHGVLEGFEQGERVDPNEFLTLPCDVLVPAAVERVITEENAGRLKCRILAEAANGPTTPDADKILDQRWDELFVIPDILCNAGGVIVSYFEWVQDLQNFFWSDVEITDRLYRILETAFTAMVKRSKERRIPHRTAAVSLGVERVLAARQARGIFP</sequence>
<keyword evidence="10" id="KW-1185">Reference proteome</keyword>
<dbReference type="InterPro" id="IPR036291">
    <property type="entry name" value="NAD(P)-bd_dom_sf"/>
</dbReference>
<feature type="binding site" evidence="5">
    <location>
        <position position="79"/>
    </location>
    <ligand>
        <name>substrate</name>
    </ligand>
</feature>
<dbReference type="STRING" id="690879.TSACC_3567"/>
<evidence type="ECO:0000256" key="4">
    <source>
        <dbReference type="PIRSR" id="PIRSR000185-1"/>
    </source>
</evidence>
<dbReference type="InterPro" id="IPR033922">
    <property type="entry name" value="NAD_bind_Glu_DH"/>
</dbReference>
<dbReference type="RefSeq" id="WP_075081474.1">
    <property type="nucleotide sequence ID" value="NZ_BDCO01000003.1"/>
</dbReference>
<dbReference type="InterPro" id="IPR033524">
    <property type="entry name" value="Glu/Leu/Phe/Val_DH_AS"/>
</dbReference>
<dbReference type="GO" id="GO:0006538">
    <property type="term" value="P:L-glutamate catabolic process"/>
    <property type="evidence" value="ECO:0007669"/>
    <property type="project" value="TreeGrafter"/>
</dbReference>
<dbReference type="InterPro" id="IPR006095">
    <property type="entry name" value="Glu/Leu/Phe/Val/Trp_DH"/>
</dbReference>
<evidence type="ECO:0000256" key="1">
    <source>
        <dbReference type="ARBA" id="ARBA00006382"/>
    </source>
</evidence>
<feature type="site" description="Important for catalysis" evidence="6">
    <location>
        <position position="155"/>
    </location>
</feature>
<evidence type="ECO:0000313" key="10">
    <source>
        <dbReference type="Proteomes" id="UP000076023"/>
    </source>
</evidence>
<dbReference type="Pfam" id="PF02812">
    <property type="entry name" value="ELFV_dehydrog_N"/>
    <property type="match status" value="1"/>
</dbReference>
<feature type="binding site" evidence="5">
    <location>
        <position position="361"/>
    </location>
    <ligand>
        <name>substrate</name>
    </ligand>
</feature>
<dbReference type="InterPro" id="IPR046346">
    <property type="entry name" value="Aminoacid_DH-like_N_sf"/>
</dbReference>
<comment type="caution">
    <text evidence="9">The sequence shown here is derived from an EMBL/GenBank/DDBJ whole genome shotgun (WGS) entry which is preliminary data.</text>
</comment>
<feature type="binding site" evidence="5">
    <location>
        <position position="230"/>
    </location>
    <ligand>
        <name>NAD(+)</name>
        <dbReference type="ChEBI" id="CHEBI:57540"/>
    </ligand>
</feature>
<evidence type="ECO:0000256" key="7">
    <source>
        <dbReference type="RuleBase" id="RU004417"/>
    </source>
</evidence>
<feature type="binding site" evidence="5">
    <location>
        <position position="199"/>
    </location>
    <ligand>
        <name>NAD(+)</name>
        <dbReference type="ChEBI" id="CHEBI:57540"/>
    </ligand>
</feature>
<dbReference type="PROSITE" id="PS00074">
    <property type="entry name" value="GLFV_DEHYDROGENASE"/>
    <property type="match status" value="1"/>
</dbReference>
<dbReference type="InParanoid" id="A0A146GDW4"/>
<gene>
    <name evidence="9" type="ORF">TSACC_3567</name>
</gene>
<dbReference type="PRINTS" id="PR00082">
    <property type="entry name" value="GLFDHDRGNASE"/>
</dbReference>
<keyword evidence="5" id="KW-0547">Nucleotide-binding</keyword>
<dbReference type="GO" id="GO:0000166">
    <property type="term" value="F:nucleotide binding"/>
    <property type="evidence" value="ECO:0007669"/>
    <property type="project" value="UniProtKB-KW"/>
</dbReference>
<comment type="similarity">
    <text evidence="1 3 7">Belongs to the Glu/Leu/Phe/Val dehydrogenases family.</text>
</comment>
<keyword evidence="2 3" id="KW-0560">Oxidoreductase</keyword>
<keyword evidence="5" id="KW-0520">NAD</keyword>
<dbReference type="Proteomes" id="UP000076023">
    <property type="component" value="Unassembled WGS sequence"/>
</dbReference>
<dbReference type="InterPro" id="IPR014362">
    <property type="entry name" value="Glu_DH"/>
</dbReference>
<dbReference type="AlphaFoldDB" id="A0A146GDW4"/>
<dbReference type="FunCoup" id="A0A146GDW4">
    <property type="interactions" value="439"/>
</dbReference>
<dbReference type="Gene3D" id="3.40.50.720">
    <property type="entry name" value="NAD(P)-binding Rossmann-like Domain"/>
    <property type="match status" value="1"/>
</dbReference>
<feature type="binding site" evidence="5">
    <location>
        <position position="103"/>
    </location>
    <ligand>
        <name>substrate</name>
    </ligand>
</feature>
<dbReference type="InterPro" id="IPR006097">
    <property type="entry name" value="Glu/Leu/Phe/Val/Trp_DH_dimer"/>
</dbReference>
<dbReference type="Gene3D" id="3.40.50.10860">
    <property type="entry name" value="Leucine Dehydrogenase, chain A, domain 1"/>
    <property type="match status" value="1"/>
</dbReference>
<reference evidence="10" key="1">
    <citation type="journal article" date="2017" name="Genome Announc.">
        <title>Draft Genome Sequence of Terrimicrobium sacchariphilum NM-5T, a Facultative Anaerobic Soil Bacterium of the Class Spartobacteria.</title>
        <authorList>
            <person name="Qiu Y.L."/>
            <person name="Tourlousse D.M."/>
            <person name="Matsuura N."/>
            <person name="Ohashi A."/>
            <person name="Sekiguchi Y."/>
        </authorList>
    </citation>
    <scope>NUCLEOTIDE SEQUENCE [LARGE SCALE GENOMIC DNA]</scope>
    <source>
        <strain evidence="10">NM-5</strain>
    </source>
</reference>
<protein>
    <recommendedName>
        <fullName evidence="3">Glutamate dehydrogenase</fullName>
    </recommendedName>
</protein>
<dbReference type="SUPFAM" id="SSF51735">
    <property type="entry name" value="NAD(P)-binding Rossmann-fold domains"/>
    <property type="match status" value="1"/>
</dbReference>
<dbReference type="GO" id="GO:0004352">
    <property type="term" value="F:glutamate dehydrogenase (NAD+) activity"/>
    <property type="evidence" value="ECO:0007669"/>
    <property type="project" value="TreeGrafter"/>
</dbReference>
<dbReference type="Pfam" id="PF00208">
    <property type="entry name" value="ELFV_dehydrog"/>
    <property type="match status" value="1"/>
</dbReference>
<organism evidence="9 10">
    <name type="scientific">Terrimicrobium sacchariphilum</name>
    <dbReference type="NCBI Taxonomy" id="690879"/>
    <lineage>
        <taxon>Bacteria</taxon>
        <taxon>Pseudomonadati</taxon>
        <taxon>Verrucomicrobiota</taxon>
        <taxon>Terrimicrobiia</taxon>
        <taxon>Terrimicrobiales</taxon>
        <taxon>Terrimicrobiaceae</taxon>
        <taxon>Terrimicrobium</taxon>
    </lineage>
</organism>
<dbReference type="CDD" id="cd01076">
    <property type="entry name" value="NAD_bind_1_Glu_DH"/>
    <property type="match status" value="1"/>
</dbReference>
<name>A0A146GDW4_TERSA</name>
<accession>A0A146GDW4</accession>
<dbReference type="PIRSF" id="PIRSF000185">
    <property type="entry name" value="Glu_DH"/>
    <property type="match status" value="1"/>
</dbReference>
<dbReference type="PANTHER" id="PTHR11606:SF13">
    <property type="entry name" value="GLUTAMATE DEHYDROGENASE 1, MITOCHONDRIAL"/>
    <property type="match status" value="1"/>
</dbReference>
<dbReference type="EMBL" id="BDCO01000003">
    <property type="protein sequence ID" value="GAT35500.1"/>
    <property type="molecule type" value="Genomic_DNA"/>
</dbReference>
<evidence type="ECO:0000256" key="6">
    <source>
        <dbReference type="PIRSR" id="PIRSR000185-3"/>
    </source>
</evidence>
<evidence type="ECO:0000256" key="5">
    <source>
        <dbReference type="PIRSR" id="PIRSR000185-2"/>
    </source>
</evidence>